<keyword evidence="5" id="KW-0997">Cell inner membrane</keyword>
<dbReference type="InterPro" id="IPR012338">
    <property type="entry name" value="Beta-lactam/transpept-like"/>
</dbReference>
<dbReference type="SUPFAM" id="SSF56519">
    <property type="entry name" value="Penicillin binding protein dimerisation domain"/>
    <property type="match status" value="1"/>
</dbReference>
<evidence type="ECO:0000259" key="15">
    <source>
        <dbReference type="Pfam" id="PF03717"/>
    </source>
</evidence>
<evidence type="ECO:0000313" key="17">
    <source>
        <dbReference type="Proteomes" id="UP000500857"/>
    </source>
</evidence>
<keyword evidence="13" id="KW-0961">Cell wall biogenesis/degradation</keyword>
<reference evidence="16 17" key="1">
    <citation type="submission" date="2020-04" db="EMBL/GenBank/DDBJ databases">
        <authorList>
            <person name="Basu S."/>
            <person name="Maruthanayagam V."/>
            <person name="Chakraborty S."/>
            <person name="Pramanik A."/>
            <person name="Mukherjee J."/>
            <person name="Brink B."/>
        </authorList>
    </citation>
    <scope>NUCLEOTIDE SEQUENCE [LARGE SCALE GENOMIC DNA]</scope>
    <source>
        <strain evidence="16 17">AP17</strain>
    </source>
</reference>
<evidence type="ECO:0000256" key="9">
    <source>
        <dbReference type="ARBA" id="ARBA00022960"/>
    </source>
</evidence>
<gene>
    <name evidence="16" type="primary">mrdA</name>
    <name evidence="16" type="ORF">HCG48_05220</name>
</gene>
<proteinExistence type="inferred from homology"/>
<keyword evidence="17" id="KW-1185">Reference proteome</keyword>
<dbReference type="GO" id="GO:0009252">
    <property type="term" value="P:peptidoglycan biosynthetic process"/>
    <property type="evidence" value="ECO:0007669"/>
    <property type="project" value="UniProtKB-KW"/>
</dbReference>
<dbReference type="NCBIfam" id="TIGR03423">
    <property type="entry name" value="pbp2_mrdA"/>
    <property type="match status" value="1"/>
</dbReference>
<evidence type="ECO:0000256" key="4">
    <source>
        <dbReference type="ARBA" id="ARBA00022475"/>
    </source>
</evidence>
<evidence type="ECO:0000256" key="3">
    <source>
        <dbReference type="ARBA" id="ARBA00007171"/>
    </source>
</evidence>
<keyword evidence="8 16" id="KW-0378">Hydrolase</keyword>
<dbReference type="InterPro" id="IPR050515">
    <property type="entry name" value="Beta-lactam/transpept"/>
</dbReference>
<evidence type="ECO:0000256" key="10">
    <source>
        <dbReference type="ARBA" id="ARBA00022984"/>
    </source>
</evidence>
<keyword evidence="10" id="KW-0573">Peptidoglycan synthesis</keyword>
<dbReference type="PANTHER" id="PTHR30627:SF2">
    <property type="entry name" value="PEPTIDOGLYCAN D,D-TRANSPEPTIDASE MRDA"/>
    <property type="match status" value="1"/>
</dbReference>
<evidence type="ECO:0000256" key="1">
    <source>
        <dbReference type="ARBA" id="ARBA00004167"/>
    </source>
</evidence>
<keyword evidence="4" id="KW-1003">Cell membrane</keyword>
<dbReference type="InterPro" id="IPR017790">
    <property type="entry name" value="Penicillin-binding_protein_2"/>
</dbReference>
<keyword evidence="6" id="KW-0645">Protease</keyword>
<evidence type="ECO:0000256" key="6">
    <source>
        <dbReference type="ARBA" id="ARBA00022670"/>
    </source>
</evidence>
<accession>A0A6H1TU15</accession>
<dbReference type="Gene3D" id="3.30.1390.30">
    <property type="entry name" value="Penicillin-binding protein 2a, domain 3"/>
    <property type="match status" value="1"/>
</dbReference>
<keyword evidence="11" id="KW-1133">Transmembrane helix</keyword>
<dbReference type="PANTHER" id="PTHR30627">
    <property type="entry name" value="PEPTIDOGLYCAN D,D-TRANSPEPTIDASE"/>
    <property type="match status" value="1"/>
</dbReference>
<dbReference type="RefSeq" id="WP_168568198.1">
    <property type="nucleotide sequence ID" value="NZ_CP051167.1"/>
</dbReference>
<keyword evidence="16" id="KW-0121">Carboxypeptidase</keyword>
<feature type="domain" description="Penicillin-binding protein dimerisation" evidence="15">
    <location>
        <begin position="68"/>
        <end position="237"/>
    </location>
</feature>
<dbReference type="Pfam" id="PF03717">
    <property type="entry name" value="PBP_dimer"/>
    <property type="match status" value="1"/>
</dbReference>
<organism evidence="16 17">
    <name type="scientific">Oxynema aestuarii AP17</name>
    <dbReference type="NCBI Taxonomy" id="2064643"/>
    <lineage>
        <taxon>Bacteria</taxon>
        <taxon>Bacillati</taxon>
        <taxon>Cyanobacteriota</taxon>
        <taxon>Cyanophyceae</taxon>
        <taxon>Oscillatoriophycideae</taxon>
        <taxon>Oscillatoriales</taxon>
        <taxon>Oscillatoriaceae</taxon>
        <taxon>Oxynema</taxon>
        <taxon>Oxynema aestuarii</taxon>
    </lineage>
</organism>
<dbReference type="InterPro" id="IPR001460">
    <property type="entry name" value="PCN-bd_Tpept"/>
</dbReference>
<evidence type="ECO:0000256" key="12">
    <source>
        <dbReference type="ARBA" id="ARBA00023136"/>
    </source>
</evidence>
<dbReference type="GO" id="GO:0071555">
    <property type="term" value="P:cell wall organization"/>
    <property type="evidence" value="ECO:0007669"/>
    <property type="project" value="UniProtKB-KW"/>
</dbReference>
<evidence type="ECO:0000256" key="7">
    <source>
        <dbReference type="ARBA" id="ARBA00022692"/>
    </source>
</evidence>
<dbReference type="AlphaFoldDB" id="A0A6H1TU15"/>
<dbReference type="GO" id="GO:0008658">
    <property type="term" value="F:penicillin binding"/>
    <property type="evidence" value="ECO:0007669"/>
    <property type="project" value="InterPro"/>
</dbReference>
<keyword evidence="7" id="KW-0812">Transmembrane</keyword>
<dbReference type="GO" id="GO:0005886">
    <property type="term" value="C:plasma membrane"/>
    <property type="evidence" value="ECO:0007669"/>
    <property type="project" value="UniProtKB-SubCell"/>
</dbReference>
<evidence type="ECO:0000256" key="2">
    <source>
        <dbReference type="ARBA" id="ARBA00004236"/>
    </source>
</evidence>
<keyword evidence="12" id="KW-0472">Membrane</keyword>
<evidence type="ECO:0000256" key="8">
    <source>
        <dbReference type="ARBA" id="ARBA00022801"/>
    </source>
</evidence>
<evidence type="ECO:0000313" key="16">
    <source>
        <dbReference type="EMBL" id="QIZ70041.1"/>
    </source>
</evidence>
<dbReference type="GO" id="GO:0006508">
    <property type="term" value="P:proteolysis"/>
    <property type="evidence" value="ECO:0007669"/>
    <property type="project" value="UniProtKB-KW"/>
</dbReference>
<keyword evidence="9" id="KW-0133">Cell shape</keyword>
<dbReference type="KEGG" id="oxy:HCG48_05220"/>
<comment type="subcellular location">
    <subcellularLocation>
        <location evidence="2">Cell membrane</location>
    </subcellularLocation>
    <subcellularLocation>
        <location evidence="1">Membrane</location>
        <topology evidence="1">Single-pass membrane protein</topology>
    </subcellularLocation>
</comment>
<dbReference type="Gene3D" id="3.40.710.10">
    <property type="entry name" value="DD-peptidase/beta-lactamase superfamily"/>
    <property type="match status" value="1"/>
</dbReference>
<evidence type="ECO:0000256" key="11">
    <source>
        <dbReference type="ARBA" id="ARBA00022989"/>
    </source>
</evidence>
<dbReference type="EMBL" id="CP051167">
    <property type="protein sequence ID" value="QIZ70041.1"/>
    <property type="molecule type" value="Genomic_DNA"/>
</dbReference>
<comment type="similarity">
    <text evidence="3">Belongs to the transpeptidase family.</text>
</comment>
<dbReference type="Proteomes" id="UP000500857">
    <property type="component" value="Chromosome"/>
</dbReference>
<dbReference type="SUPFAM" id="SSF56601">
    <property type="entry name" value="beta-lactamase/transpeptidase-like"/>
    <property type="match status" value="1"/>
</dbReference>
<dbReference type="EC" id="3.4.16.4" evidence="16"/>
<dbReference type="Pfam" id="PF00905">
    <property type="entry name" value="Transpeptidase"/>
    <property type="match status" value="1"/>
</dbReference>
<feature type="domain" description="Penicillin-binding protein transpeptidase" evidence="14">
    <location>
        <begin position="270"/>
        <end position="583"/>
    </location>
</feature>
<protein>
    <submittedName>
        <fullName evidence="16">Penicillin-binding protein 2</fullName>
        <ecNumber evidence="16">3.4.16.4</ecNumber>
    </submittedName>
</protein>
<name>A0A6H1TU15_9CYAN</name>
<dbReference type="InterPro" id="IPR036138">
    <property type="entry name" value="PBP_dimer_sf"/>
</dbReference>
<dbReference type="GO" id="GO:0009002">
    <property type="term" value="F:serine-type D-Ala-D-Ala carboxypeptidase activity"/>
    <property type="evidence" value="ECO:0007669"/>
    <property type="project" value="UniProtKB-EC"/>
</dbReference>
<evidence type="ECO:0000256" key="5">
    <source>
        <dbReference type="ARBA" id="ARBA00022519"/>
    </source>
</evidence>
<evidence type="ECO:0000259" key="14">
    <source>
        <dbReference type="Pfam" id="PF00905"/>
    </source>
</evidence>
<dbReference type="GO" id="GO:0071972">
    <property type="term" value="F:peptidoglycan L,D-transpeptidase activity"/>
    <property type="evidence" value="ECO:0007669"/>
    <property type="project" value="TreeGrafter"/>
</dbReference>
<dbReference type="Gene3D" id="3.90.1310.10">
    <property type="entry name" value="Penicillin-binding protein 2a (Domain 2)"/>
    <property type="match status" value="1"/>
</dbReference>
<dbReference type="GO" id="GO:0008360">
    <property type="term" value="P:regulation of cell shape"/>
    <property type="evidence" value="ECO:0007669"/>
    <property type="project" value="UniProtKB-KW"/>
</dbReference>
<dbReference type="InterPro" id="IPR005311">
    <property type="entry name" value="PBP_dimer"/>
</dbReference>
<sequence length="598" mass="63941">MISQQFFSSVVSSGDRAHRSQVGRAIVIMLVVTSLIGACLTRLAQLQLVEGDYHQQRAEENRIRLVPVPAARGAILDRQGKILAANRLSRSVYVWPQEQSPEEWYTTATKLAPILKLPVENIVERIEQMGYRSAMPVRVSQNLSQEAFVALGERADEFPGLEIRVETSRQYPQGSLAAHVLGYISEANAEDLKAHPEYPMGITIGKTGIERALNDYLTGKWGNLLIEVNAQGEELRELGMRSPESGKSVQLTLDLAVQKTAEIALGDRQGAVVALDVNTGAILAMASHSTFDPNIFTRPVKAAEWEHLQAPENPLLNRALQGYPPGSTFKIVTAAAGIESGTFSPDVMLATSSYITVGGFQFHEHSGGYGTIGIRDALAYSSNTFFYQMGLAAGPEAISKWGKLLGIGTNTDLEFLGLDGGQHGSIPTPEEKQELYGQPWYAGDTVTMAIGQGLVLVTPLELAVMVATVANGGNRIKPHLLTSQTNTPETKPIPTGIAPETIAVIKEGLTAVVQKGTARRLNDGTIPLTAGKTGTSEVIGQPSHALYVAFGPAVKPEIAIAVVVENGGYGGVAAAPIAHEIFKTYFNGTTPKTSAATP</sequence>
<evidence type="ECO:0000256" key="13">
    <source>
        <dbReference type="ARBA" id="ARBA00023316"/>
    </source>
</evidence>